<dbReference type="PANTHER" id="PTHR30040:SF2">
    <property type="entry name" value="FAD:PROTEIN FMN TRANSFERASE"/>
    <property type="match status" value="1"/>
</dbReference>
<feature type="binding site" evidence="11">
    <location>
        <position position="156"/>
    </location>
    <ligand>
        <name>Mg(2+)</name>
        <dbReference type="ChEBI" id="CHEBI:18420"/>
    </ligand>
</feature>
<dbReference type="InterPro" id="IPR024932">
    <property type="entry name" value="ApbE"/>
</dbReference>
<comment type="similarity">
    <text evidence="10">Belongs to the ApbE family.</text>
</comment>
<dbReference type="PIRSF" id="PIRSF006268">
    <property type="entry name" value="ApbE"/>
    <property type="match status" value="1"/>
</dbReference>
<comment type="cofactor">
    <cofactor evidence="11">
        <name>Mg(2+)</name>
        <dbReference type="ChEBI" id="CHEBI:18420"/>
    </cofactor>
    <cofactor evidence="11">
        <name>Mn(2+)</name>
        <dbReference type="ChEBI" id="CHEBI:29035"/>
    </cofactor>
    <text evidence="11">Magnesium. Can also use manganese.</text>
</comment>
<evidence type="ECO:0000256" key="5">
    <source>
        <dbReference type="ARBA" id="ARBA00022723"/>
    </source>
</evidence>
<evidence type="ECO:0000256" key="4">
    <source>
        <dbReference type="ARBA" id="ARBA00022679"/>
    </source>
</evidence>
<evidence type="ECO:0000256" key="1">
    <source>
        <dbReference type="ARBA" id="ARBA00011955"/>
    </source>
</evidence>
<dbReference type="OrthoDB" id="9778595at2"/>
<evidence type="ECO:0000313" key="12">
    <source>
        <dbReference type="EMBL" id="SDF64677.1"/>
    </source>
</evidence>
<keyword evidence="12" id="KW-0449">Lipoprotein</keyword>
<dbReference type="AlphaFoldDB" id="A0A1G7MSI9"/>
<evidence type="ECO:0000256" key="3">
    <source>
        <dbReference type="ARBA" id="ARBA00022630"/>
    </source>
</evidence>
<organism evidence="12 13">
    <name type="scientific">Rhodobacter capsulatus</name>
    <name type="common">Rhodopseudomonas capsulata</name>
    <dbReference type="NCBI Taxonomy" id="1061"/>
    <lineage>
        <taxon>Bacteria</taxon>
        <taxon>Pseudomonadati</taxon>
        <taxon>Pseudomonadota</taxon>
        <taxon>Alphaproteobacteria</taxon>
        <taxon>Rhodobacterales</taxon>
        <taxon>Rhodobacter group</taxon>
        <taxon>Rhodobacter</taxon>
    </lineage>
</organism>
<keyword evidence="3 10" id="KW-0285">Flavoprotein</keyword>
<dbReference type="EC" id="2.7.1.180" evidence="1 10"/>
<evidence type="ECO:0000256" key="7">
    <source>
        <dbReference type="ARBA" id="ARBA00022842"/>
    </source>
</evidence>
<dbReference type="GO" id="GO:0016740">
    <property type="term" value="F:transferase activity"/>
    <property type="evidence" value="ECO:0007669"/>
    <property type="project" value="UniProtKB-UniRule"/>
</dbReference>
<protein>
    <recommendedName>
        <fullName evidence="2 10">FAD:protein FMN transferase</fullName>
        <ecNumber evidence="1 10">2.7.1.180</ecNumber>
    </recommendedName>
    <alternativeName>
        <fullName evidence="8 10">Flavin transferase</fullName>
    </alternativeName>
</protein>
<dbReference type="EMBL" id="FNAY01000014">
    <property type="protein sequence ID" value="SDF64677.1"/>
    <property type="molecule type" value="Genomic_DNA"/>
</dbReference>
<evidence type="ECO:0000256" key="6">
    <source>
        <dbReference type="ARBA" id="ARBA00022827"/>
    </source>
</evidence>
<accession>A0A1G7MSI9</accession>
<dbReference type="Pfam" id="PF02424">
    <property type="entry name" value="ApbE"/>
    <property type="match status" value="1"/>
</dbReference>
<name>A0A1G7MSI9_RHOCA</name>
<evidence type="ECO:0000256" key="8">
    <source>
        <dbReference type="ARBA" id="ARBA00031306"/>
    </source>
</evidence>
<sequence length="316" mass="33786">MPKMSTETARLVLNGATMGTRWALTLHPEPGFDPAPLRAACQAEVDRIDAQMSTWKPQSDLMRFNAAPLGVWQDLPPELMEVLQEALFIGRESGGAFEIAMGDAVRAWGFGPVPADETAIRAAMAKPRRPSFEVLDLDPAQGRARKHAEMSLDLCGIAKGYGVDRLIAAARAAGIEGALAAIDGELRAIGRPPRDRDGNDRGWAVALERPDFGHRAIHAMFELNDIAIATSGDYRHWVRVGDRHLAHTMDPSRGAPLIGGPASVTVLAESCMRADALASACMVLGESRGRALAARFGAELICLTGADRNAPPPKAS</sequence>
<dbReference type="Gene3D" id="3.10.520.10">
    <property type="entry name" value="ApbE-like domains"/>
    <property type="match status" value="1"/>
</dbReference>
<dbReference type="PANTHER" id="PTHR30040">
    <property type="entry name" value="THIAMINE BIOSYNTHESIS LIPOPROTEIN APBE"/>
    <property type="match status" value="1"/>
</dbReference>
<dbReference type="Proteomes" id="UP000183812">
    <property type="component" value="Unassembled WGS sequence"/>
</dbReference>
<keyword evidence="5 10" id="KW-0479">Metal-binding</keyword>
<dbReference type="InterPro" id="IPR003374">
    <property type="entry name" value="ApbE-like_sf"/>
</dbReference>
<keyword evidence="4 10" id="KW-0808">Transferase</keyword>
<evidence type="ECO:0000313" key="13">
    <source>
        <dbReference type="Proteomes" id="UP000183812"/>
    </source>
</evidence>
<proteinExistence type="inferred from homology"/>
<gene>
    <name evidence="12" type="ORF">SAMN04244550_02598</name>
</gene>
<feature type="binding site" evidence="11">
    <location>
        <position position="275"/>
    </location>
    <ligand>
        <name>Mg(2+)</name>
        <dbReference type="ChEBI" id="CHEBI:18420"/>
    </ligand>
</feature>
<reference evidence="12 13" key="1">
    <citation type="submission" date="2016-10" db="EMBL/GenBank/DDBJ databases">
        <authorList>
            <person name="de Groot N.N."/>
        </authorList>
    </citation>
    <scope>NUCLEOTIDE SEQUENCE [LARGE SCALE GENOMIC DNA]</scope>
    <source>
        <strain evidence="13">DSM 938 / 37b4</strain>
    </source>
</reference>
<evidence type="ECO:0000256" key="11">
    <source>
        <dbReference type="PIRSR" id="PIRSR006268-2"/>
    </source>
</evidence>
<evidence type="ECO:0000256" key="2">
    <source>
        <dbReference type="ARBA" id="ARBA00016337"/>
    </source>
</evidence>
<keyword evidence="7 10" id="KW-0460">Magnesium</keyword>
<feature type="binding site" evidence="11">
    <location>
        <position position="279"/>
    </location>
    <ligand>
        <name>Mg(2+)</name>
        <dbReference type="ChEBI" id="CHEBI:18420"/>
    </ligand>
</feature>
<evidence type="ECO:0000256" key="9">
    <source>
        <dbReference type="ARBA" id="ARBA00048540"/>
    </source>
</evidence>
<evidence type="ECO:0000256" key="10">
    <source>
        <dbReference type="PIRNR" id="PIRNR006268"/>
    </source>
</evidence>
<dbReference type="SUPFAM" id="SSF143631">
    <property type="entry name" value="ApbE-like"/>
    <property type="match status" value="1"/>
</dbReference>
<dbReference type="GO" id="GO:0046872">
    <property type="term" value="F:metal ion binding"/>
    <property type="evidence" value="ECO:0007669"/>
    <property type="project" value="UniProtKB-UniRule"/>
</dbReference>
<comment type="catalytic activity">
    <reaction evidence="9 10">
        <text>L-threonyl-[protein] + FAD = FMN-L-threonyl-[protein] + AMP + H(+)</text>
        <dbReference type="Rhea" id="RHEA:36847"/>
        <dbReference type="Rhea" id="RHEA-COMP:11060"/>
        <dbReference type="Rhea" id="RHEA-COMP:11061"/>
        <dbReference type="ChEBI" id="CHEBI:15378"/>
        <dbReference type="ChEBI" id="CHEBI:30013"/>
        <dbReference type="ChEBI" id="CHEBI:57692"/>
        <dbReference type="ChEBI" id="CHEBI:74257"/>
        <dbReference type="ChEBI" id="CHEBI:456215"/>
        <dbReference type="EC" id="2.7.1.180"/>
    </reaction>
</comment>
<keyword evidence="6 10" id="KW-0274">FAD</keyword>